<protein>
    <submittedName>
        <fullName evidence="1">Uncharacterized protein</fullName>
    </submittedName>
</protein>
<dbReference type="Proteomes" id="UP000284375">
    <property type="component" value="Unassembled WGS sequence"/>
</dbReference>
<evidence type="ECO:0000313" key="2">
    <source>
        <dbReference type="Proteomes" id="UP000284375"/>
    </source>
</evidence>
<proteinExistence type="predicted"/>
<organism evidence="1 2">
    <name type="scientific">Cytospora chrysosperma</name>
    <name type="common">Cytospora canker fungus</name>
    <name type="synonym">Sphaeria chrysosperma</name>
    <dbReference type="NCBI Taxonomy" id="252740"/>
    <lineage>
        <taxon>Eukaryota</taxon>
        <taxon>Fungi</taxon>
        <taxon>Dikarya</taxon>
        <taxon>Ascomycota</taxon>
        <taxon>Pezizomycotina</taxon>
        <taxon>Sordariomycetes</taxon>
        <taxon>Sordariomycetidae</taxon>
        <taxon>Diaporthales</taxon>
        <taxon>Cytosporaceae</taxon>
        <taxon>Cytospora</taxon>
    </lineage>
</organism>
<reference evidence="1 2" key="1">
    <citation type="submission" date="2015-09" db="EMBL/GenBank/DDBJ databases">
        <title>Host preference determinants of Valsa canker pathogens revealed by comparative genomics.</title>
        <authorList>
            <person name="Yin Z."/>
            <person name="Huang L."/>
        </authorList>
    </citation>
    <scope>NUCLEOTIDE SEQUENCE [LARGE SCALE GENOMIC DNA]</scope>
    <source>
        <strain evidence="1 2">YSFL</strain>
    </source>
</reference>
<comment type="caution">
    <text evidence="1">The sequence shown here is derived from an EMBL/GenBank/DDBJ whole genome shotgun (WGS) entry which is preliminary data.</text>
</comment>
<evidence type="ECO:0000313" key="1">
    <source>
        <dbReference type="EMBL" id="ROV88495.1"/>
    </source>
</evidence>
<dbReference type="AlphaFoldDB" id="A0A423VCA1"/>
<gene>
    <name evidence="1" type="ORF">VSDG_09314</name>
</gene>
<accession>A0A423VCA1</accession>
<keyword evidence="2" id="KW-1185">Reference proteome</keyword>
<sequence>MVEEGVDILGYFMRGLRNGRLKNPCNPGRSCGDVYVERVLLDVETVLVVVKTVLADVKTARAYGRTIHVDAKRKNGVRARTAPDVSTASCGADWTRSWPPV</sequence>
<dbReference type="EMBL" id="LJZO01000066">
    <property type="protein sequence ID" value="ROV88495.1"/>
    <property type="molecule type" value="Genomic_DNA"/>
</dbReference>
<name>A0A423VCA1_CYTCH</name>